<proteinExistence type="predicted"/>
<keyword evidence="4 6" id="KW-0472">Membrane</keyword>
<comment type="caution">
    <text evidence="8">The sequence shown here is derived from an EMBL/GenBank/DDBJ whole genome shotgun (WGS) entry which is preliminary data.</text>
</comment>
<dbReference type="EMBL" id="CAJNDS010002734">
    <property type="protein sequence ID" value="CAE7577462.1"/>
    <property type="molecule type" value="Genomic_DNA"/>
</dbReference>
<feature type="region of interest" description="Disordered" evidence="5">
    <location>
        <begin position="114"/>
        <end position="145"/>
    </location>
</feature>
<dbReference type="Gene3D" id="1.10.238.10">
    <property type="entry name" value="EF-hand"/>
    <property type="match status" value="1"/>
</dbReference>
<dbReference type="PANTHER" id="PTHR10037">
    <property type="entry name" value="VOLTAGE-GATED CATION CHANNEL CALCIUM AND SODIUM"/>
    <property type="match status" value="1"/>
</dbReference>
<evidence type="ECO:0000256" key="1">
    <source>
        <dbReference type="ARBA" id="ARBA00004141"/>
    </source>
</evidence>
<dbReference type="SUPFAM" id="SSF47473">
    <property type="entry name" value="EF-hand"/>
    <property type="match status" value="1"/>
</dbReference>
<feature type="transmembrane region" description="Helical" evidence="6">
    <location>
        <begin position="226"/>
        <end position="243"/>
    </location>
</feature>
<dbReference type="Gene3D" id="1.20.120.350">
    <property type="entry name" value="Voltage-gated potassium channels. Chain C"/>
    <property type="match status" value="1"/>
</dbReference>
<protein>
    <submittedName>
        <fullName evidence="8">Scn11a protein</fullName>
    </submittedName>
</protein>
<feature type="domain" description="Ion transport" evidence="7">
    <location>
        <begin position="172"/>
        <end position="424"/>
    </location>
</feature>
<dbReference type="OrthoDB" id="435055at2759"/>
<feature type="transmembrane region" description="Helical" evidence="6">
    <location>
        <begin position="250"/>
        <end position="270"/>
    </location>
</feature>
<dbReference type="Gene3D" id="1.10.287.70">
    <property type="match status" value="1"/>
</dbReference>
<name>A0A812UR86_9DINO</name>
<comment type="subcellular location">
    <subcellularLocation>
        <location evidence="1">Membrane</location>
        <topology evidence="1">Multi-pass membrane protein</topology>
    </subcellularLocation>
</comment>
<evidence type="ECO:0000256" key="4">
    <source>
        <dbReference type="ARBA" id="ARBA00023136"/>
    </source>
</evidence>
<dbReference type="InterPro" id="IPR005821">
    <property type="entry name" value="Ion_trans_dom"/>
</dbReference>
<feature type="compositionally biased region" description="Polar residues" evidence="5">
    <location>
        <begin position="135"/>
        <end position="144"/>
    </location>
</feature>
<evidence type="ECO:0000256" key="5">
    <source>
        <dbReference type="SAM" id="MobiDB-lite"/>
    </source>
</evidence>
<sequence length="602" mass="66757">MENGESLDALQAEFDRDQQELLELVEETHCSLEQKLRVSFARLRTLSRHHAVASGVTPSLSVVSDACAPLCSGRGQATLQPKAPEVDPFPALRDDGVPVSVRVEEALGLENVERLPSDSEWTPSPGTTRPAALQPSGSAGNLPSPTARMDFLRLTDGTTMSGISTMRELVQRYIDYVAGVLVLLNTILMLVELELEGRATGAEIGLSSDTVNFHDLEPVFRQLDTFFVYVYTLELLIRIWGAWPTFHRSIANWFDVLLVASGLVDVYVIVPLAHSGSGGLRNIAMLRLFRAAKSLRSMRMVRTFRLFQGLRLLVQACTSFLPSLGWSMVLLGVFMLMGALIMGNLLQDSIKDDVIQLEDRQWLWLHYGTSWQSAYTLYEITFAGNWPTRARPVLEKVSAYFAIFYVTYITVIVFAVIRVISAIFLKDTLDAAHSDAENMVAENLAKKAEYVKKLESFFKAIDECGDGMITEERLTKILDNPKVAAYFATLDVDVHESAALFHLLDDGDGQVTLAEFIDGICRCKGPARAIDQVAMHSDIKQLDKKLSKLSRVLRDAKLIGGRGGSMSKARHPTSRAHDLMIFRLKSLEGDNPGSFSRKVSAH</sequence>
<dbReference type="SUPFAM" id="SSF81324">
    <property type="entry name" value="Voltage-gated potassium channels"/>
    <property type="match status" value="1"/>
</dbReference>
<evidence type="ECO:0000256" key="3">
    <source>
        <dbReference type="ARBA" id="ARBA00022989"/>
    </source>
</evidence>
<evidence type="ECO:0000256" key="2">
    <source>
        <dbReference type="ARBA" id="ARBA00022692"/>
    </source>
</evidence>
<feature type="transmembrane region" description="Helical" evidence="6">
    <location>
        <begin position="173"/>
        <end position="191"/>
    </location>
</feature>
<evidence type="ECO:0000256" key="6">
    <source>
        <dbReference type="SAM" id="Phobius"/>
    </source>
</evidence>
<keyword evidence="2 6" id="KW-0812">Transmembrane</keyword>
<dbReference type="InterPro" id="IPR043203">
    <property type="entry name" value="VGCC_Ca_Na"/>
</dbReference>
<organism evidence="8 9">
    <name type="scientific">Symbiodinium natans</name>
    <dbReference type="NCBI Taxonomy" id="878477"/>
    <lineage>
        <taxon>Eukaryota</taxon>
        <taxon>Sar</taxon>
        <taxon>Alveolata</taxon>
        <taxon>Dinophyceae</taxon>
        <taxon>Suessiales</taxon>
        <taxon>Symbiodiniaceae</taxon>
        <taxon>Symbiodinium</taxon>
    </lineage>
</organism>
<dbReference type="AlphaFoldDB" id="A0A812UR86"/>
<gene>
    <name evidence="8" type="primary">Scn11a</name>
    <name evidence="8" type="ORF">SNAT2548_LOCUS32946</name>
</gene>
<accession>A0A812UR86</accession>
<keyword evidence="3 6" id="KW-1133">Transmembrane helix</keyword>
<evidence type="ECO:0000313" key="9">
    <source>
        <dbReference type="Proteomes" id="UP000604046"/>
    </source>
</evidence>
<keyword evidence="9" id="KW-1185">Reference proteome</keyword>
<dbReference type="Proteomes" id="UP000604046">
    <property type="component" value="Unassembled WGS sequence"/>
</dbReference>
<dbReference type="InterPro" id="IPR027359">
    <property type="entry name" value="Volt_channel_dom_sf"/>
</dbReference>
<evidence type="ECO:0000313" key="8">
    <source>
        <dbReference type="EMBL" id="CAE7577462.1"/>
    </source>
</evidence>
<dbReference type="GO" id="GO:0001518">
    <property type="term" value="C:voltage-gated sodium channel complex"/>
    <property type="evidence" value="ECO:0007669"/>
    <property type="project" value="TreeGrafter"/>
</dbReference>
<dbReference type="InterPro" id="IPR011992">
    <property type="entry name" value="EF-hand-dom_pair"/>
</dbReference>
<dbReference type="PANTHER" id="PTHR10037:SF62">
    <property type="entry name" value="SODIUM CHANNEL PROTEIN 60E"/>
    <property type="match status" value="1"/>
</dbReference>
<reference evidence="8" key="1">
    <citation type="submission" date="2021-02" db="EMBL/GenBank/DDBJ databases">
        <authorList>
            <person name="Dougan E. K."/>
            <person name="Rhodes N."/>
            <person name="Thang M."/>
            <person name="Chan C."/>
        </authorList>
    </citation>
    <scope>NUCLEOTIDE SEQUENCE</scope>
</reference>
<dbReference type="GO" id="GO:0005248">
    <property type="term" value="F:voltage-gated sodium channel activity"/>
    <property type="evidence" value="ECO:0007669"/>
    <property type="project" value="TreeGrafter"/>
</dbReference>
<feature type="transmembrane region" description="Helical" evidence="6">
    <location>
        <begin position="399"/>
        <end position="425"/>
    </location>
</feature>
<evidence type="ECO:0000259" key="7">
    <source>
        <dbReference type="Pfam" id="PF00520"/>
    </source>
</evidence>
<dbReference type="Pfam" id="PF00520">
    <property type="entry name" value="Ion_trans"/>
    <property type="match status" value="1"/>
</dbReference>
<feature type="transmembrane region" description="Helical" evidence="6">
    <location>
        <begin position="324"/>
        <end position="346"/>
    </location>
</feature>